<keyword evidence="4" id="KW-1185">Reference proteome</keyword>
<evidence type="ECO:0000313" key="3">
    <source>
        <dbReference type="EMBL" id="OMJ82536.1"/>
    </source>
</evidence>
<name>A0A1R2C0K1_9CILI</name>
<gene>
    <name evidence="3" type="ORF">SteCoe_16768</name>
</gene>
<reference evidence="3 4" key="1">
    <citation type="submission" date="2016-11" db="EMBL/GenBank/DDBJ databases">
        <title>The macronuclear genome of Stentor coeruleus: a giant cell with tiny introns.</title>
        <authorList>
            <person name="Slabodnick M."/>
            <person name="Ruby J.G."/>
            <person name="Reiff S.B."/>
            <person name="Swart E.C."/>
            <person name="Gosai S."/>
            <person name="Prabakaran S."/>
            <person name="Witkowska E."/>
            <person name="Larue G.E."/>
            <person name="Fisher S."/>
            <person name="Freeman R.M."/>
            <person name="Gunawardena J."/>
            <person name="Chu W."/>
            <person name="Stover N.A."/>
            <person name="Gregory B.D."/>
            <person name="Nowacki M."/>
            <person name="Derisi J."/>
            <person name="Roy S.W."/>
            <person name="Marshall W.F."/>
            <person name="Sood P."/>
        </authorList>
    </citation>
    <scope>NUCLEOTIDE SEQUENCE [LARGE SCALE GENOMIC DNA]</scope>
    <source>
        <strain evidence="3">WM001</strain>
    </source>
</reference>
<dbReference type="CDD" id="cd09631">
    <property type="entry name" value="DOMON_DOH"/>
    <property type="match status" value="1"/>
</dbReference>
<dbReference type="Proteomes" id="UP000187209">
    <property type="component" value="Unassembled WGS sequence"/>
</dbReference>
<keyword evidence="1" id="KW-0732">Signal</keyword>
<evidence type="ECO:0000313" key="4">
    <source>
        <dbReference type="Proteomes" id="UP000187209"/>
    </source>
</evidence>
<protein>
    <recommendedName>
        <fullName evidence="2">DOMON domain-containing protein</fullName>
    </recommendedName>
</protein>
<comment type="caution">
    <text evidence="3">The sequence shown here is derived from an EMBL/GenBank/DDBJ whole genome shotgun (WGS) entry which is preliminary data.</text>
</comment>
<accession>A0A1R2C0K1</accession>
<evidence type="ECO:0000256" key="1">
    <source>
        <dbReference type="SAM" id="SignalP"/>
    </source>
</evidence>
<feature type="signal peptide" evidence="1">
    <location>
        <begin position="1"/>
        <end position="15"/>
    </location>
</feature>
<feature type="chain" id="PRO_5013226692" description="DOMON domain-containing protein" evidence="1">
    <location>
        <begin position="16"/>
        <end position="179"/>
    </location>
</feature>
<dbReference type="PROSITE" id="PS50836">
    <property type="entry name" value="DOMON"/>
    <property type="match status" value="1"/>
</dbReference>
<organism evidence="3 4">
    <name type="scientific">Stentor coeruleus</name>
    <dbReference type="NCBI Taxonomy" id="5963"/>
    <lineage>
        <taxon>Eukaryota</taxon>
        <taxon>Sar</taxon>
        <taxon>Alveolata</taxon>
        <taxon>Ciliophora</taxon>
        <taxon>Postciliodesmatophora</taxon>
        <taxon>Heterotrichea</taxon>
        <taxon>Heterotrichida</taxon>
        <taxon>Stentoridae</taxon>
        <taxon>Stentor</taxon>
    </lineage>
</organism>
<dbReference type="EMBL" id="MPUH01000337">
    <property type="protein sequence ID" value="OMJ82536.1"/>
    <property type="molecule type" value="Genomic_DNA"/>
</dbReference>
<feature type="domain" description="DOMON" evidence="2">
    <location>
        <begin position="22"/>
        <end position="144"/>
    </location>
</feature>
<dbReference type="AlphaFoldDB" id="A0A1R2C0K1"/>
<dbReference type="InterPro" id="IPR045266">
    <property type="entry name" value="DOH_DOMON"/>
</dbReference>
<evidence type="ECO:0000259" key="2">
    <source>
        <dbReference type="PROSITE" id="PS50836"/>
    </source>
</evidence>
<dbReference type="InterPro" id="IPR005018">
    <property type="entry name" value="DOMON_domain"/>
</dbReference>
<sequence length="179" mass="20164">MKLFILCSVISLALSGRVCLPKSWILEWSFPDDSHIDFSLTLDSQTLSSYDWVGIGFKYITDGDGMDKADINNFFLTSIPVDSYALISAQPCLDTYFGGTEDILNAVYDSTTLVYTWTREIDSGDIYDKVYTEGCSMKLLWACGMVDAYGEQLMHLDDDKEMIDIILSADYDYGCVTEF</sequence>
<proteinExistence type="predicted"/>